<organism evidence="2 3">
    <name type="scientific">Streptomyces chartreusis</name>
    <dbReference type="NCBI Taxonomy" id="1969"/>
    <lineage>
        <taxon>Bacteria</taxon>
        <taxon>Bacillati</taxon>
        <taxon>Actinomycetota</taxon>
        <taxon>Actinomycetes</taxon>
        <taxon>Kitasatosporales</taxon>
        <taxon>Streptomycetaceae</taxon>
        <taxon>Streptomyces</taxon>
    </lineage>
</organism>
<name>A0A7H8TG46_STRCX</name>
<keyword evidence="3" id="KW-1185">Reference proteome</keyword>
<evidence type="ECO:0000313" key="2">
    <source>
        <dbReference type="EMBL" id="QKZ22012.1"/>
    </source>
</evidence>
<feature type="compositionally biased region" description="Polar residues" evidence="1">
    <location>
        <begin position="17"/>
        <end position="26"/>
    </location>
</feature>
<feature type="region of interest" description="Disordered" evidence="1">
    <location>
        <begin position="10"/>
        <end position="33"/>
    </location>
</feature>
<reference evidence="2 3" key="1">
    <citation type="submission" date="2020-06" db="EMBL/GenBank/DDBJ databases">
        <title>Genome mining for natural products.</title>
        <authorList>
            <person name="Zhang B."/>
            <person name="Shi J."/>
            <person name="Ge H."/>
        </authorList>
    </citation>
    <scope>NUCLEOTIDE SEQUENCE [LARGE SCALE GENOMIC DNA]</scope>
    <source>
        <strain evidence="2 3">NA02069</strain>
    </source>
</reference>
<accession>A0A7H8TG46</accession>
<evidence type="ECO:0000313" key="3">
    <source>
        <dbReference type="Proteomes" id="UP000509418"/>
    </source>
</evidence>
<protein>
    <submittedName>
        <fullName evidence="2">Uncharacterized protein</fullName>
    </submittedName>
</protein>
<dbReference type="EMBL" id="CP056041">
    <property type="protein sequence ID" value="QKZ22012.1"/>
    <property type="molecule type" value="Genomic_DNA"/>
</dbReference>
<dbReference type="Proteomes" id="UP000509418">
    <property type="component" value="Chromosome"/>
</dbReference>
<proteinExistence type="predicted"/>
<sequence>MKLRCCFGSSLEDESDLNTSAGSSASHLFDGRGGPYLEDFSRISAPEESMDDDGIRD</sequence>
<gene>
    <name evidence="2" type="ORF">HUT05_34510</name>
</gene>
<evidence type="ECO:0000256" key="1">
    <source>
        <dbReference type="SAM" id="MobiDB-lite"/>
    </source>
</evidence>
<dbReference type="RefSeq" id="WP_176577396.1">
    <property type="nucleotide sequence ID" value="NZ_CBDRGH010000002.1"/>
</dbReference>
<dbReference type="AlphaFoldDB" id="A0A7H8TG46"/>